<protein>
    <submittedName>
        <fullName evidence="2">Hypothetical_protein</fullName>
    </submittedName>
</protein>
<organism evidence="2 3">
    <name type="scientific">Hexamita inflata</name>
    <dbReference type="NCBI Taxonomy" id="28002"/>
    <lineage>
        <taxon>Eukaryota</taxon>
        <taxon>Metamonada</taxon>
        <taxon>Diplomonadida</taxon>
        <taxon>Hexamitidae</taxon>
        <taxon>Hexamitinae</taxon>
        <taxon>Hexamita</taxon>
    </lineage>
</organism>
<gene>
    <name evidence="2" type="ORF">HINF_LOCUS9243</name>
</gene>
<accession>A0ABP1H6Y5</accession>
<evidence type="ECO:0000313" key="2">
    <source>
        <dbReference type="EMBL" id="CAL5986076.1"/>
    </source>
</evidence>
<dbReference type="EMBL" id="CAXDID020000019">
    <property type="protein sequence ID" value="CAL5986076.1"/>
    <property type="molecule type" value="Genomic_DNA"/>
</dbReference>
<dbReference type="Proteomes" id="UP001642409">
    <property type="component" value="Unassembled WGS sequence"/>
</dbReference>
<feature type="coiled-coil region" evidence="1">
    <location>
        <begin position="418"/>
        <end position="445"/>
    </location>
</feature>
<evidence type="ECO:0000256" key="1">
    <source>
        <dbReference type="SAM" id="Coils"/>
    </source>
</evidence>
<sequence>MQNQQSNKPNYIFTNTDTIKQSNVVTTVNNDNNFAVFGFNQEISVISQSIINVSLDFETYKSALICFQCDIQVASSILVFIASGQILSALMFHAQSTIQLLNVSVQYRFNSVYSAGLLINITQPLTDFQLANVNIMGYNFMQGGNVYQLVLEVNAPSKISIEQVKLCSESSKLQTDSLYILQLSSSINFDCADICTSNENFVYGLCASVLQNGQLMTNNQTIMCVDPFVFNGELCVCKNDFVLNGSVCVNLVKSLTDILGTIQICSNVEADTGVLLQQINNINLSLNEEIYNANKTIYQLQNQSEQYIKLEVEKLENILINNEYRAEQYILGNITFLKDELNHNSSRLLQIINGSTYNLNNSISQVNTSLIYQISVLNQSLIISNTYLQNNISQSNIDLQSLYNQAQSNLQVQSTNLNQRLSNNITEKINQIADLTAQIALLKNMIYYTTEYELQFKCVDELYTFKIYDAPTATQTLKAQDFDTGFAFANQNINNAFIDIQSVHTAFTLFQIQTQFLNVKIQIGDLNLQTGSLLSASTSIQINQVCFVSLLGTSITISSGQVVNILTQKSVNATITNMLLNINCNIISAGGLTLFQTVCGQLNIVGYEIRGNYSSSNIITLVAYVIQANSTISLSYISITPEQFTCGNMSSYLIGYIDSSIIKIQHILIQVGNIDSYNTISQVSTTYDNYLTFGGLISFSNTTITNIYDIQVTSYEQWLQLFVNNTGLLVGTANSSNISLMKACINYKQTAEQNSQFVKYGIMGQINGNLNVGSISVNYYLQKSIFSIVGVIGYVDGVSINLIDSQIQFQMISNDFGDYIGVLLGIVISNNQNIINTTINNSSIVSQSFVGFVSAYSRNTCNIMQIQITSSKASSICQQIAGSKTGTFAGGMLGQIFGQITITQCNIYNISISSLSVNEWAVSSGLIGDSHNSPVILQQTIVKQIIVDASGPTNNSVGSSATIAFSYDSTIQIDNLQLISINISVQSNTTNTYCGAVLAVNKNQQQEATIQLSMNNSKLIDIQIKYVSALTAYYGIIFGVDGTGVKYISISNVVSLGLNKVNDIAIANCDNILVQSVTGC</sequence>
<comment type="caution">
    <text evidence="2">The sequence shown here is derived from an EMBL/GenBank/DDBJ whole genome shotgun (WGS) entry which is preliminary data.</text>
</comment>
<proteinExistence type="predicted"/>
<keyword evidence="1" id="KW-0175">Coiled coil</keyword>
<reference evidence="2 3" key="1">
    <citation type="submission" date="2024-07" db="EMBL/GenBank/DDBJ databases">
        <authorList>
            <person name="Akdeniz Z."/>
        </authorList>
    </citation>
    <scope>NUCLEOTIDE SEQUENCE [LARGE SCALE GENOMIC DNA]</scope>
</reference>
<name>A0ABP1H6Y5_9EUKA</name>
<keyword evidence="3" id="KW-1185">Reference proteome</keyword>
<evidence type="ECO:0000313" key="3">
    <source>
        <dbReference type="Proteomes" id="UP001642409"/>
    </source>
</evidence>